<gene>
    <name evidence="3" type="ORF">DES35_10536</name>
</gene>
<name>A0A368ZYM5_9FLAO</name>
<dbReference type="EMBL" id="QPJS01000005">
    <property type="protein sequence ID" value="RCX02065.1"/>
    <property type="molecule type" value="Genomic_DNA"/>
</dbReference>
<dbReference type="InterPro" id="IPR003156">
    <property type="entry name" value="DHHA1_dom"/>
</dbReference>
<dbReference type="Gene3D" id="3.90.1640.10">
    <property type="entry name" value="inorganic pyrophosphatase (n-terminal core)"/>
    <property type="match status" value="1"/>
</dbReference>
<organism evidence="3 4">
    <name type="scientific">Schleiferia thermophila</name>
    <dbReference type="NCBI Taxonomy" id="884107"/>
    <lineage>
        <taxon>Bacteria</taxon>
        <taxon>Pseudomonadati</taxon>
        <taxon>Bacteroidota</taxon>
        <taxon>Flavobacteriia</taxon>
        <taxon>Flavobacteriales</taxon>
        <taxon>Schleiferiaceae</taxon>
        <taxon>Schleiferia</taxon>
    </lineage>
</organism>
<dbReference type="GO" id="GO:0003676">
    <property type="term" value="F:nucleic acid binding"/>
    <property type="evidence" value="ECO:0007669"/>
    <property type="project" value="InterPro"/>
</dbReference>
<feature type="domain" description="DHHA1" evidence="2">
    <location>
        <begin position="247"/>
        <end position="329"/>
    </location>
</feature>
<evidence type="ECO:0000259" key="1">
    <source>
        <dbReference type="Pfam" id="PF01368"/>
    </source>
</evidence>
<dbReference type="PANTHER" id="PTHR47618:SF1">
    <property type="entry name" value="BIFUNCTIONAL OLIGORIBONUCLEASE AND PAP PHOSPHATASE NRNA"/>
    <property type="match status" value="1"/>
</dbReference>
<proteinExistence type="predicted"/>
<evidence type="ECO:0000259" key="2">
    <source>
        <dbReference type="Pfam" id="PF02272"/>
    </source>
</evidence>
<evidence type="ECO:0000313" key="4">
    <source>
        <dbReference type="Proteomes" id="UP000253517"/>
    </source>
</evidence>
<dbReference type="Pfam" id="PF01368">
    <property type="entry name" value="DHH"/>
    <property type="match status" value="1"/>
</dbReference>
<dbReference type="SUPFAM" id="SSF64182">
    <property type="entry name" value="DHH phosphoesterases"/>
    <property type="match status" value="1"/>
</dbReference>
<comment type="caution">
    <text evidence="3">The sequence shown here is derived from an EMBL/GenBank/DDBJ whole genome shotgun (WGS) entry which is preliminary data.</text>
</comment>
<dbReference type="InterPro" id="IPR001667">
    <property type="entry name" value="DDH_dom"/>
</dbReference>
<accession>A0A368ZYM5</accession>
<dbReference type="AlphaFoldDB" id="A0A368ZYM5"/>
<feature type="domain" description="DDH" evidence="1">
    <location>
        <begin position="18"/>
        <end position="170"/>
    </location>
</feature>
<sequence length="335" mass="37394">MEEKFKSLRKLIETKTNFAITTHINPDGDAIGSSLALYHFLKNIGKQVIVAGPNDAPENLRFLPEFEVYQPFTEYSDNLTRALKNADVVFALDFNTLSRTGEAMKAVLADVTASKVLIDHHLQPDQEFNLAFSDSTSCSTCELLFDVLDGAFSHINWLTKDIAECLYTGIVTDSGSFRFDTVKPETHRKVARLLDTGFNHTAVHEYLYDSNSLERFKLMTIMLSNLRVILDGVVSVSYITECDLQATGCRREDVEGFSNMGLSLKGVVISAFMREEDGKIRISFRSKGDHDVNLYARKYFNGGGHKNAAGGTFYGSVAEALQLFEQTVHEAVLTR</sequence>
<dbReference type="InterPro" id="IPR051319">
    <property type="entry name" value="Oligoribo/pAp-PDE_c-di-AMP_PDE"/>
</dbReference>
<dbReference type="InterPro" id="IPR038763">
    <property type="entry name" value="DHH_sf"/>
</dbReference>
<dbReference type="RefSeq" id="WP_037359928.1">
    <property type="nucleotide sequence ID" value="NZ_BHZF01000004.1"/>
</dbReference>
<keyword evidence="4" id="KW-1185">Reference proteome</keyword>
<dbReference type="Pfam" id="PF02272">
    <property type="entry name" value="DHHA1"/>
    <property type="match status" value="1"/>
</dbReference>
<dbReference type="Gene3D" id="3.10.310.30">
    <property type="match status" value="1"/>
</dbReference>
<dbReference type="Proteomes" id="UP000253517">
    <property type="component" value="Unassembled WGS sequence"/>
</dbReference>
<protein>
    <submittedName>
        <fullName evidence="3">Phosphoesterase RecJ-like protein</fullName>
    </submittedName>
</protein>
<dbReference type="PANTHER" id="PTHR47618">
    <property type="entry name" value="BIFUNCTIONAL OLIGORIBONUCLEASE AND PAP PHOSPHATASE NRNA"/>
    <property type="match status" value="1"/>
</dbReference>
<evidence type="ECO:0000313" key="3">
    <source>
        <dbReference type="EMBL" id="RCX02065.1"/>
    </source>
</evidence>
<reference evidence="3 4" key="1">
    <citation type="submission" date="2018-07" db="EMBL/GenBank/DDBJ databases">
        <title>Genomic Encyclopedia of Type Strains, Phase IV (KMG-IV): sequencing the most valuable type-strain genomes for metagenomic binning, comparative biology and taxonomic classification.</title>
        <authorList>
            <person name="Goeker M."/>
        </authorList>
    </citation>
    <scope>NUCLEOTIDE SEQUENCE [LARGE SCALE GENOMIC DNA]</scope>
    <source>
        <strain evidence="3 4">DSM 21410</strain>
    </source>
</reference>